<reference evidence="4" key="1">
    <citation type="submission" date="2011-09" db="EMBL/GenBank/DDBJ databases">
        <title>The permanent draft genome of Mucilaginibacter paludis DSM 18603.</title>
        <authorList>
            <consortium name="US DOE Joint Genome Institute (JGI-PGF)"/>
            <person name="Lucas S."/>
            <person name="Han J."/>
            <person name="Lapidus A."/>
            <person name="Bruce D."/>
            <person name="Goodwin L."/>
            <person name="Pitluck S."/>
            <person name="Peters L."/>
            <person name="Kyrpides N."/>
            <person name="Mavromatis K."/>
            <person name="Ivanova N."/>
            <person name="Mikhailova N."/>
            <person name="Held B."/>
            <person name="Detter J.C."/>
            <person name="Tapia R."/>
            <person name="Han C."/>
            <person name="Land M."/>
            <person name="Hauser L."/>
            <person name="Markowitz V."/>
            <person name="Cheng J.-F."/>
            <person name="Hugenholtz P."/>
            <person name="Woyke T."/>
            <person name="Wu D."/>
            <person name="Tindall B."/>
            <person name="Brambilla E."/>
            <person name="Klenk H.-P."/>
            <person name="Eisen J.A."/>
        </authorList>
    </citation>
    <scope>NUCLEOTIDE SEQUENCE [LARGE SCALE GENOMIC DNA]</scope>
    <source>
        <strain evidence="4">DSM 18603</strain>
    </source>
</reference>
<evidence type="ECO:0000256" key="2">
    <source>
        <dbReference type="SAM" id="Phobius"/>
    </source>
</evidence>
<keyword evidence="5" id="KW-1185">Reference proteome</keyword>
<dbReference type="RefSeq" id="WP_008507747.1">
    <property type="nucleotide sequence ID" value="NZ_CM001403.1"/>
</dbReference>
<feature type="region of interest" description="Disordered" evidence="1">
    <location>
        <begin position="236"/>
        <end position="265"/>
    </location>
</feature>
<feature type="compositionally biased region" description="Basic and acidic residues" evidence="1">
    <location>
        <begin position="236"/>
        <end position="246"/>
    </location>
</feature>
<dbReference type="STRING" id="714943.Mucpa_3232"/>
<protein>
    <submittedName>
        <fullName evidence="4">Mammalian cell entry related domain protein</fullName>
    </submittedName>
</protein>
<dbReference type="PANTHER" id="PTHR33371:SF4">
    <property type="entry name" value="INTERMEMBRANE PHOSPHOLIPID TRANSPORT SYSTEM BINDING PROTEIN MLAD"/>
    <property type="match status" value="1"/>
</dbReference>
<sequence length="265" mass="28344">MKTTTGQKLKIGIFTAIGILILFVAIFLIGSQKNLFSSTYRVHGVFKNVGGLQVGNNVRLAGINVGVVEGIQILTDTSVRVDLTLNTSVQKFVKTDAKLSIGTDGFIGDKLITISPGGATTTQIAQEGQQLATVPPFDTDKLIARATKIIDNAATLTGDLSEIVGKVNQGKGSIGRLLNNDKMAKDMEHTVSEAKKTMSSVKTTTGTLNEDLKAAQSNFLLKGFFKKKQKAAQAKKDSIEKAKKAVSDTTTKKKRRGFLGIGKKE</sequence>
<keyword evidence="2" id="KW-1133">Transmembrane helix</keyword>
<dbReference type="Proteomes" id="UP000002774">
    <property type="component" value="Chromosome"/>
</dbReference>
<evidence type="ECO:0000313" key="5">
    <source>
        <dbReference type="Proteomes" id="UP000002774"/>
    </source>
</evidence>
<dbReference type="Pfam" id="PF02470">
    <property type="entry name" value="MlaD"/>
    <property type="match status" value="1"/>
</dbReference>
<organism evidence="4 5">
    <name type="scientific">Mucilaginibacter paludis DSM 18603</name>
    <dbReference type="NCBI Taxonomy" id="714943"/>
    <lineage>
        <taxon>Bacteria</taxon>
        <taxon>Pseudomonadati</taxon>
        <taxon>Bacteroidota</taxon>
        <taxon>Sphingobacteriia</taxon>
        <taxon>Sphingobacteriales</taxon>
        <taxon>Sphingobacteriaceae</taxon>
        <taxon>Mucilaginibacter</taxon>
    </lineage>
</organism>
<evidence type="ECO:0000259" key="3">
    <source>
        <dbReference type="Pfam" id="PF02470"/>
    </source>
</evidence>
<keyword evidence="2" id="KW-0812">Transmembrane</keyword>
<keyword evidence="2" id="KW-0472">Membrane</keyword>
<evidence type="ECO:0000256" key="1">
    <source>
        <dbReference type="SAM" id="MobiDB-lite"/>
    </source>
</evidence>
<dbReference type="EMBL" id="CM001403">
    <property type="protein sequence ID" value="EHQ27336.1"/>
    <property type="molecule type" value="Genomic_DNA"/>
</dbReference>
<dbReference type="AlphaFoldDB" id="H1YG72"/>
<dbReference type="InterPro" id="IPR052336">
    <property type="entry name" value="MlaD_Phospholipid_Transporter"/>
</dbReference>
<name>H1YG72_9SPHI</name>
<evidence type="ECO:0000313" key="4">
    <source>
        <dbReference type="EMBL" id="EHQ27336.1"/>
    </source>
</evidence>
<dbReference type="eggNOG" id="COG1463">
    <property type="taxonomic scope" value="Bacteria"/>
</dbReference>
<proteinExistence type="predicted"/>
<feature type="domain" description="Mce/MlaD" evidence="3">
    <location>
        <begin position="39"/>
        <end position="117"/>
    </location>
</feature>
<dbReference type="HOGENOM" id="CLU_1044665_0_0_10"/>
<feature type="transmembrane region" description="Helical" evidence="2">
    <location>
        <begin position="12"/>
        <end position="30"/>
    </location>
</feature>
<dbReference type="OrthoDB" id="9771725at2"/>
<accession>H1YG72</accession>
<gene>
    <name evidence="4" type="ORF">Mucpa_3232</name>
</gene>
<dbReference type="PANTHER" id="PTHR33371">
    <property type="entry name" value="INTERMEMBRANE PHOSPHOLIPID TRANSPORT SYSTEM BINDING PROTEIN MLAD-RELATED"/>
    <property type="match status" value="1"/>
</dbReference>
<dbReference type="InterPro" id="IPR003399">
    <property type="entry name" value="Mce/MlaD"/>
</dbReference>